<keyword evidence="3" id="KW-1185">Reference proteome</keyword>
<accession>A0A1H0RBV2</accession>
<dbReference type="EMBL" id="LT629710">
    <property type="protein sequence ID" value="SDP27092.1"/>
    <property type="molecule type" value="Genomic_DNA"/>
</dbReference>
<proteinExistence type="predicted"/>
<reference evidence="2 3" key="1">
    <citation type="submission" date="2016-10" db="EMBL/GenBank/DDBJ databases">
        <authorList>
            <person name="de Groot N.N."/>
        </authorList>
    </citation>
    <scope>NUCLEOTIDE SEQUENCE [LARGE SCALE GENOMIC DNA]</scope>
    <source>
        <strain evidence="3">P4-7,KCTC 19426,CECT 7604</strain>
    </source>
</reference>
<dbReference type="AlphaFoldDB" id="A0A1H0RBV2"/>
<feature type="compositionally biased region" description="Low complexity" evidence="1">
    <location>
        <begin position="46"/>
        <end position="57"/>
    </location>
</feature>
<sequence length="98" mass="9419">MITTRAKITAGAATLIVGTGLTLVLLTGNAGATAPAPTPNEGQPNATAAAPAAEQAARGNGPVVRISSVAPGVKIAGNTADKPTATVWATPPAARPGK</sequence>
<evidence type="ECO:0000256" key="1">
    <source>
        <dbReference type="SAM" id="MobiDB-lite"/>
    </source>
</evidence>
<dbReference type="RefSeq" id="WP_090478162.1">
    <property type="nucleotide sequence ID" value="NZ_LT629710.1"/>
</dbReference>
<feature type="region of interest" description="Disordered" evidence="1">
    <location>
        <begin position="30"/>
        <end position="60"/>
    </location>
</feature>
<evidence type="ECO:0000313" key="3">
    <source>
        <dbReference type="Proteomes" id="UP000198741"/>
    </source>
</evidence>
<gene>
    <name evidence="2" type="ORF">SAMN04515671_3493</name>
</gene>
<dbReference type="Proteomes" id="UP000198741">
    <property type="component" value="Chromosome I"/>
</dbReference>
<name>A0A1H0RBV2_9ACTN</name>
<evidence type="ECO:0000313" key="2">
    <source>
        <dbReference type="EMBL" id="SDP27092.1"/>
    </source>
</evidence>
<feature type="region of interest" description="Disordered" evidence="1">
    <location>
        <begin position="76"/>
        <end position="98"/>
    </location>
</feature>
<protein>
    <submittedName>
        <fullName evidence="2">Uncharacterized protein</fullName>
    </submittedName>
</protein>
<feature type="compositionally biased region" description="Low complexity" evidence="1">
    <location>
        <begin position="83"/>
        <end position="98"/>
    </location>
</feature>
<organism evidence="2 3">
    <name type="scientific">Nakamurella panacisegetis</name>
    <dbReference type="NCBI Taxonomy" id="1090615"/>
    <lineage>
        <taxon>Bacteria</taxon>
        <taxon>Bacillati</taxon>
        <taxon>Actinomycetota</taxon>
        <taxon>Actinomycetes</taxon>
        <taxon>Nakamurellales</taxon>
        <taxon>Nakamurellaceae</taxon>
        <taxon>Nakamurella</taxon>
    </lineage>
</organism>